<sequence length="205" mass="22486">MDERHTPTIGSDQALPADPGQQCRANVSPPITPHFSGSVLTLQNWERQIDRLREEAQHRPRAVPFTPPVPSRGTRLTLSGNGRKSVTAPIEDALCVLIKNERRLEHTITFDSIIDMATKFMPIEIGSVTGYEVPLLAYTVVAGGSFNNKTKCRVRGKINSVYFWDGGGGHPSSCEPLKSKSIPDWLKGVWLPTFIQSGNDNGAHG</sequence>
<dbReference type="Proteomes" id="UP001165121">
    <property type="component" value="Unassembled WGS sequence"/>
</dbReference>
<dbReference type="EMBL" id="BSXT01002527">
    <property type="protein sequence ID" value="GMF49423.1"/>
    <property type="molecule type" value="Genomic_DNA"/>
</dbReference>
<reference evidence="2" key="1">
    <citation type="submission" date="2023-04" db="EMBL/GenBank/DDBJ databases">
        <title>Phytophthora fragariaefolia NBRC 109709.</title>
        <authorList>
            <person name="Ichikawa N."/>
            <person name="Sato H."/>
            <person name="Tonouchi N."/>
        </authorList>
    </citation>
    <scope>NUCLEOTIDE SEQUENCE</scope>
    <source>
        <strain evidence="2">NBRC 109709</strain>
    </source>
</reference>
<evidence type="ECO:0000256" key="1">
    <source>
        <dbReference type="SAM" id="MobiDB-lite"/>
    </source>
</evidence>
<feature type="compositionally biased region" description="Polar residues" evidence="1">
    <location>
        <begin position="74"/>
        <end position="83"/>
    </location>
</feature>
<protein>
    <submittedName>
        <fullName evidence="2">Unnamed protein product</fullName>
    </submittedName>
</protein>
<evidence type="ECO:0000313" key="3">
    <source>
        <dbReference type="Proteomes" id="UP001165121"/>
    </source>
</evidence>
<keyword evidence="3" id="KW-1185">Reference proteome</keyword>
<evidence type="ECO:0000313" key="2">
    <source>
        <dbReference type="EMBL" id="GMF49423.1"/>
    </source>
</evidence>
<organism evidence="2 3">
    <name type="scientific">Phytophthora fragariaefolia</name>
    <dbReference type="NCBI Taxonomy" id="1490495"/>
    <lineage>
        <taxon>Eukaryota</taxon>
        <taxon>Sar</taxon>
        <taxon>Stramenopiles</taxon>
        <taxon>Oomycota</taxon>
        <taxon>Peronosporomycetes</taxon>
        <taxon>Peronosporales</taxon>
        <taxon>Peronosporaceae</taxon>
        <taxon>Phytophthora</taxon>
    </lineage>
</organism>
<dbReference type="OrthoDB" id="118212at2759"/>
<proteinExistence type="predicted"/>
<comment type="caution">
    <text evidence="2">The sequence shown here is derived from an EMBL/GenBank/DDBJ whole genome shotgun (WGS) entry which is preliminary data.</text>
</comment>
<dbReference type="AlphaFoldDB" id="A0A9W7CZR1"/>
<feature type="region of interest" description="Disordered" evidence="1">
    <location>
        <begin position="1"/>
        <end position="30"/>
    </location>
</feature>
<name>A0A9W7CZR1_9STRA</name>
<feature type="region of interest" description="Disordered" evidence="1">
    <location>
        <begin position="55"/>
        <end position="83"/>
    </location>
</feature>
<accession>A0A9W7CZR1</accession>
<gene>
    <name evidence="2" type="ORF">Pfra01_001953400</name>
</gene>